<dbReference type="Pfam" id="PF13563">
    <property type="entry name" value="2_5_RNA_ligase2"/>
    <property type="match status" value="1"/>
</dbReference>
<name>A0A323V6K9_9ACTN</name>
<proteinExistence type="inferred from homology"/>
<dbReference type="AlphaFoldDB" id="A0A323V6K9"/>
<dbReference type="OrthoDB" id="9787070at2"/>
<organism evidence="3 4">
    <name type="scientific">Modestobacter versicolor</name>
    <dbReference type="NCBI Taxonomy" id="429133"/>
    <lineage>
        <taxon>Bacteria</taxon>
        <taxon>Bacillati</taxon>
        <taxon>Actinomycetota</taxon>
        <taxon>Actinomycetes</taxon>
        <taxon>Geodermatophilales</taxon>
        <taxon>Geodermatophilaceae</taxon>
        <taxon>Modestobacter</taxon>
    </lineage>
</organism>
<keyword evidence="4" id="KW-1185">Reference proteome</keyword>
<feature type="short sequence motif" description="HXTX 2" evidence="2">
    <location>
        <begin position="132"/>
        <end position="135"/>
    </location>
</feature>
<dbReference type="EMBL" id="QKNV01000187">
    <property type="protein sequence ID" value="PZA20392.1"/>
    <property type="molecule type" value="Genomic_DNA"/>
</dbReference>
<keyword evidence="1 2" id="KW-0378">Hydrolase</keyword>
<dbReference type="Gene3D" id="3.90.1140.10">
    <property type="entry name" value="Cyclic phosphodiesterase"/>
    <property type="match status" value="1"/>
</dbReference>
<dbReference type="RefSeq" id="WP_110553150.1">
    <property type="nucleotide sequence ID" value="NZ_JACIBU010000001.1"/>
</dbReference>
<dbReference type="Proteomes" id="UP000247602">
    <property type="component" value="Unassembled WGS sequence"/>
</dbReference>
<dbReference type="GO" id="GO:0004113">
    <property type="term" value="F:2',3'-cyclic-nucleotide 3'-phosphodiesterase activity"/>
    <property type="evidence" value="ECO:0007669"/>
    <property type="project" value="InterPro"/>
</dbReference>
<dbReference type="PANTHER" id="PTHR35561:SF1">
    <property type="entry name" value="RNA 2',3'-CYCLIC PHOSPHODIESTERASE"/>
    <property type="match status" value="1"/>
</dbReference>
<comment type="catalytic activity">
    <reaction evidence="2">
        <text>a 3'-end 2',3'-cyclophospho-ribonucleotide-RNA + H2O = a 3'-end 2'-phospho-ribonucleotide-RNA + H(+)</text>
        <dbReference type="Rhea" id="RHEA:11828"/>
        <dbReference type="Rhea" id="RHEA-COMP:10464"/>
        <dbReference type="Rhea" id="RHEA-COMP:17353"/>
        <dbReference type="ChEBI" id="CHEBI:15377"/>
        <dbReference type="ChEBI" id="CHEBI:15378"/>
        <dbReference type="ChEBI" id="CHEBI:83064"/>
        <dbReference type="ChEBI" id="CHEBI:173113"/>
        <dbReference type="EC" id="3.1.4.58"/>
    </reaction>
</comment>
<feature type="short sequence motif" description="HXTX 1" evidence="2">
    <location>
        <begin position="45"/>
        <end position="48"/>
    </location>
</feature>
<dbReference type="InterPro" id="IPR004175">
    <property type="entry name" value="RNA_CPDase"/>
</dbReference>
<comment type="similarity">
    <text evidence="2">Belongs to the 2H phosphoesterase superfamily. ThpR family.</text>
</comment>
<dbReference type="EC" id="3.1.4.58" evidence="2"/>
<dbReference type="SUPFAM" id="SSF55144">
    <property type="entry name" value="LigT-like"/>
    <property type="match status" value="1"/>
</dbReference>
<evidence type="ECO:0000313" key="3">
    <source>
        <dbReference type="EMBL" id="PZA20392.1"/>
    </source>
</evidence>
<evidence type="ECO:0000256" key="2">
    <source>
        <dbReference type="HAMAP-Rule" id="MF_01940"/>
    </source>
</evidence>
<dbReference type="InterPro" id="IPR009097">
    <property type="entry name" value="Cyclic_Pdiesterase"/>
</dbReference>
<reference evidence="3 4" key="1">
    <citation type="submission" date="2018-06" db="EMBL/GenBank/DDBJ databases">
        <title>Draft genome sequence of Modestobacter versicolor CP153-2.</title>
        <authorList>
            <person name="Gundlapally S.R."/>
        </authorList>
    </citation>
    <scope>NUCLEOTIDE SEQUENCE [LARGE SCALE GENOMIC DNA]</scope>
    <source>
        <strain evidence="3 4">CP153-2</strain>
    </source>
</reference>
<gene>
    <name evidence="3" type="primary">thpR</name>
    <name evidence="3" type="ORF">DMO24_15725</name>
</gene>
<feature type="active site" description="Proton donor" evidence="2">
    <location>
        <position position="45"/>
    </location>
</feature>
<dbReference type="PANTHER" id="PTHR35561">
    <property type="entry name" value="RNA 2',3'-CYCLIC PHOSPHODIESTERASE"/>
    <property type="match status" value="1"/>
</dbReference>
<comment type="function">
    <text evidence="2">Hydrolyzes RNA 2',3'-cyclic phosphodiester to an RNA 2'-phosphomonoester.</text>
</comment>
<sequence length="187" mass="19870">MSESAGRLFLAVDPPPDAVAELDSALQPLRAAPGAPRWTPPSRWHLTLLFLGDVPATALGPFTDAVAPAVAATPPMSLQLAGAGRFGSRRRPTVCWAGLSGDVAELTALALRLATAARAVGLPVEDRPFRAHLTLGRWRAGRDADGDLPDRLAGHRGPVWPVTEVVLWRSHLGSEPTYERVTAWPVG</sequence>
<feature type="active site" description="Proton acceptor" evidence="2">
    <location>
        <position position="132"/>
    </location>
</feature>
<dbReference type="GO" id="GO:0008664">
    <property type="term" value="F:RNA 2',3'-cyclic 3'-phosphodiesterase activity"/>
    <property type="evidence" value="ECO:0007669"/>
    <property type="project" value="UniProtKB-EC"/>
</dbReference>
<evidence type="ECO:0000256" key="1">
    <source>
        <dbReference type="ARBA" id="ARBA00022801"/>
    </source>
</evidence>
<evidence type="ECO:0000313" key="4">
    <source>
        <dbReference type="Proteomes" id="UP000247602"/>
    </source>
</evidence>
<protein>
    <recommendedName>
        <fullName evidence="2">RNA 2',3'-cyclic phosphodiesterase</fullName>
        <shortName evidence="2">RNA 2',3'-CPDase</shortName>
        <ecNumber evidence="2">3.1.4.58</ecNumber>
    </recommendedName>
</protein>
<dbReference type="NCBIfam" id="TIGR02258">
    <property type="entry name" value="2_5_ligase"/>
    <property type="match status" value="1"/>
</dbReference>
<accession>A0A323V6K9</accession>
<comment type="caution">
    <text evidence="3">The sequence shown here is derived from an EMBL/GenBank/DDBJ whole genome shotgun (WGS) entry which is preliminary data.</text>
</comment>
<dbReference type="HAMAP" id="MF_01940">
    <property type="entry name" value="RNA_CPDase"/>
    <property type="match status" value="1"/>
</dbReference>